<keyword evidence="3" id="KW-1185">Reference proteome</keyword>
<feature type="transmembrane region" description="Helical" evidence="1">
    <location>
        <begin position="186"/>
        <end position="207"/>
    </location>
</feature>
<gene>
    <name evidence="2" type="ORF">ACFO9K_11130</name>
</gene>
<protein>
    <submittedName>
        <fullName evidence="2">ABC transporter permease subunit</fullName>
    </submittedName>
</protein>
<organism evidence="2 3">
    <name type="scientific">Halorussus aquaticus</name>
    <dbReference type="NCBI Taxonomy" id="2953748"/>
    <lineage>
        <taxon>Archaea</taxon>
        <taxon>Methanobacteriati</taxon>
        <taxon>Methanobacteriota</taxon>
        <taxon>Stenosarchaea group</taxon>
        <taxon>Halobacteria</taxon>
        <taxon>Halobacteriales</taxon>
        <taxon>Haladaptataceae</taxon>
        <taxon>Halorussus</taxon>
    </lineage>
</organism>
<dbReference type="AlphaFoldDB" id="A0ABD5Q3M0"/>
<feature type="transmembrane region" description="Helical" evidence="1">
    <location>
        <begin position="298"/>
        <end position="320"/>
    </location>
</feature>
<feature type="transmembrane region" description="Helical" evidence="1">
    <location>
        <begin position="159"/>
        <end position="180"/>
    </location>
</feature>
<keyword evidence="1" id="KW-0472">Membrane</keyword>
<sequence>MSRADVFRRDLTSVYRSRTGTAVSAIVALTTVVAVGLFALASDVAALAGVGGLLTVGSIAALVFLGNPKQIAGVVVAFTVLAVAGALALSDPRTGVRPGMELAVLAVGSGLSFVLPLVCLVGSYAALVGERETGSVRFLLGLPNSRDEAYVGKYLSRSAVVVVPLVVCLALTGVVVAFTFESGSLLGMVGLTLVSVPYALLFVGIGLTASAYADSSNRAVAVVIAVFAVLRAGWPAFQFVLLQGVEDQFPLPEWYFWVGRLNPINAYVKLTTLFAPVGDGHPLLSTPFEGVSTVATGYPFAAVVLLVWTVLAPVAGILYYRNRDLL</sequence>
<keyword evidence="1" id="KW-1133">Transmembrane helix</keyword>
<comment type="caution">
    <text evidence="2">The sequence shown here is derived from an EMBL/GenBank/DDBJ whole genome shotgun (WGS) entry which is preliminary data.</text>
</comment>
<dbReference type="GeneID" id="73044489"/>
<dbReference type="EMBL" id="JBHSHT010000001">
    <property type="protein sequence ID" value="MFC4824811.1"/>
    <property type="molecule type" value="Genomic_DNA"/>
</dbReference>
<feature type="transmembrane region" description="Helical" evidence="1">
    <location>
        <begin position="46"/>
        <end position="65"/>
    </location>
</feature>
<dbReference type="PANTHER" id="PTHR43471">
    <property type="entry name" value="ABC TRANSPORTER PERMEASE"/>
    <property type="match status" value="1"/>
</dbReference>
<proteinExistence type="predicted"/>
<name>A0ABD5Q3M0_9EURY</name>
<dbReference type="PANTHER" id="PTHR43471:SF1">
    <property type="entry name" value="ABC TRANSPORTER PERMEASE PROTEIN NOSY-RELATED"/>
    <property type="match status" value="1"/>
</dbReference>
<evidence type="ECO:0000256" key="1">
    <source>
        <dbReference type="SAM" id="Phobius"/>
    </source>
</evidence>
<dbReference type="Proteomes" id="UP001595945">
    <property type="component" value="Unassembled WGS sequence"/>
</dbReference>
<feature type="transmembrane region" description="Helical" evidence="1">
    <location>
        <begin position="219"/>
        <end position="241"/>
    </location>
</feature>
<evidence type="ECO:0000313" key="2">
    <source>
        <dbReference type="EMBL" id="MFC4824811.1"/>
    </source>
</evidence>
<dbReference type="GO" id="GO:0005886">
    <property type="term" value="C:plasma membrane"/>
    <property type="evidence" value="ECO:0007669"/>
    <property type="project" value="UniProtKB-SubCell"/>
</dbReference>
<feature type="transmembrane region" description="Helical" evidence="1">
    <location>
        <begin position="21"/>
        <end position="40"/>
    </location>
</feature>
<evidence type="ECO:0000313" key="3">
    <source>
        <dbReference type="Proteomes" id="UP001595945"/>
    </source>
</evidence>
<feature type="transmembrane region" description="Helical" evidence="1">
    <location>
        <begin position="72"/>
        <end position="90"/>
    </location>
</feature>
<reference evidence="2 3" key="1">
    <citation type="journal article" date="2019" name="Int. J. Syst. Evol. Microbiol.">
        <title>The Global Catalogue of Microorganisms (GCM) 10K type strain sequencing project: providing services to taxonomists for standard genome sequencing and annotation.</title>
        <authorList>
            <consortium name="The Broad Institute Genomics Platform"/>
            <consortium name="The Broad Institute Genome Sequencing Center for Infectious Disease"/>
            <person name="Wu L."/>
            <person name="Ma J."/>
        </authorList>
    </citation>
    <scope>NUCLEOTIDE SEQUENCE [LARGE SCALE GENOMIC DNA]</scope>
    <source>
        <strain evidence="2 3">XZYJ18</strain>
    </source>
</reference>
<dbReference type="RefSeq" id="WP_254269472.1">
    <property type="nucleotide sequence ID" value="NZ_CP100400.1"/>
</dbReference>
<feature type="transmembrane region" description="Helical" evidence="1">
    <location>
        <begin position="102"/>
        <end position="127"/>
    </location>
</feature>
<keyword evidence="1" id="KW-0812">Transmembrane</keyword>
<dbReference type="Pfam" id="PF12679">
    <property type="entry name" value="ABC2_membrane_2"/>
    <property type="match status" value="1"/>
</dbReference>
<accession>A0ABD5Q3M0</accession>